<dbReference type="AlphaFoldDB" id="A0A1M7I343"/>
<reference evidence="1 2" key="1">
    <citation type="submission" date="2016-11" db="EMBL/GenBank/DDBJ databases">
        <authorList>
            <person name="Jaros S."/>
            <person name="Januszkiewicz K."/>
            <person name="Wedrychowicz H."/>
        </authorList>
    </citation>
    <scope>NUCLEOTIDE SEQUENCE [LARGE SCALE GENOMIC DNA]</scope>
    <source>
        <strain evidence="1 2">CGMCC 1.6102</strain>
    </source>
</reference>
<name>A0A1M7I343_9BACT</name>
<dbReference type="EMBL" id="FRCY01000001">
    <property type="protein sequence ID" value="SHM35078.1"/>
    <property type="molecule type" value="Genomic_DNA"/>
</dbReference>
<accession>A0A1M7I343</accession>
<keyword evidence="2" id="KW-1185">Reference proteome</keyword>
<protein>
    <submittedName>
        <fullName evidence="1">Uncharacterized protein</fullName>
    </submittedName>
</protein>
<evidence type="ECO:0000313" key="1">
    <source>
        <dbReference type="EMBL" id="SHM35078.1"/>
    </source>
</evidence>
<proteinExistence type="predicted"/>
<evidence type="ECO:0000313" key="2">
    <source>
        <dbReference type="Proteomes" id="UP000184513"/>
    </source>
</evidence>
<gene>
    <name evidence="1" type="ORF">SAMN04488057_101166</name>
</gene>
<dbReference type="RefSeq" id="WP_262485827.1">
    <property type="nucleotide sequence ID" value="NZ_FRCY01000001.1"/>
</dbReference>
<organism evidence="1 2">
    <name type="scientific">Cyclobacterium lianum</name>
    <dbReference type="NCBI Taxonomy" id="388280"/>
    <lineage>
        <taxon>Bacteria</taxon>
        <taxon>Pseudomonadati</taxon>
        <taxon>Bacteroidota</taxon>
        <taxon>Cytophagia</taxon>
        <taxon>Cytophagales</taxon>
        <taxon>Cyclobacteriaceae</taxon>
        <taxon>Cyclobacterium</taxon>
    </lineage>
</organism>
<dbReference type="Proteomes" id="UP000184513">
    <property type="component" value="Unassembled WGS sequence"/>
</dbReference>
<dbReference type="STRING" id="388280.SAMN04488057_101166"/>
<sequence>MDNPRVDDLLDDMGELVLKMGGRVVVMPPEYIPTDKGIAGIYRY</sequence>